<evidence type="ECO:0000313" key="2">
    <source>
        <dbReference type="EMBL" id="QPG70044.1"/>
    </source>
</evidence>
<dbReference type="Gene3D" id="1.10.260.40">
    <property type="entry name" value="lambda repressor-like DNA-binding domains"/>
    <property type="match status" value="1"/>
</dbReference>
<evidence type="ECO:0000313" key="3">
    <source>
        <dbReference type="Proteomes" id="UP000309231"/>
    </source>
</evidence>
<feature type="domain" description="HTH cro/C1-type" evidence="1">
    <location>
        <begin position="7"/>
        <end position="51"/>
    </location>
</feature>
<dbReference type="GO" id="GO:0003677">
    <property type="term" value="F:DNA binding"/>
    <property type="evidence" value="ECO:0007669"/>
    <property type="project" value="InterPro"/>
</dbReference>
<name>A0A8E4R8Y0_MYCMU</name>
<proteinExistence type="predicted"/>
<reference evidence="2 3" key="1">
    <citation type="journal article" date="2019" name="BMC Evol. Biol.">
        <title>Comparative genomics of Mycobacterium mucogenicum and Mycobacterium neoaurum clade members emphasizing tRNA and non-coding RNA.</title>
        <authorList>
            <person name="Behra P.R.K."/>
            <person name="Pettersson B.M.F."/>
            <person name="Das S."/>
            <person name="Dasgupta S."/>
            <person name="Kirsebom L.A."/>
        </authorList>
    </citation>
    <scope>NUCLEOTIDE SEQUENCE [LARGE SCALE GENOMIC DNA]</scope>
    <source>
        <strain evidence="2 3">DSM 44124</strain>
    </source>
</reference>
<gene>
    <name evidence="2" type="ORF">C1S78_003180</name>
</gene>
<keyword evidence="3" id="KW-1185">Reference proteome</keyword>
<dbReference type="AlphaFoldDB" id="A0A8E4R8Y0"/>
<accession>A0A8E4R8Y0</accession>
<dbReference type="RefSeq" id="WP_053854545.1">
    <property type="nucleotide sequence ID" value="NZ_CP062008.1"/>
</dbReference>
<organism evidence="2 3">
    <name type="scientific">Mycolicibacterium mucogenicum DSM 44124</name>
    <dbReference type="NCBI Taxonomy" id="1226753"/>
    <lineage>
        <taxon>Bacteria</taxon>
        <taxon>Bacillati</taxon>
        <taxon>Actinomycetota</taxon>
        <taxon>Actinomycetes</taxon>
        <taxon>Mycobacteriales</taxon>
        <taxon>Mycobacteriaceae</taxon>
        <taxon>Mycolicibacterium</taxon>
    </lineage>
</organism>
<sequence length="59" mass="6182">MKDTGTTQNQAAAALHMSQSAFSRRYLGHVELRASEVAALASLLGIEVTDLYGDSAVSA</sequence>
<evidence type="ECO:0000259" key="1">
    <source>
        <dbReference type="PROSITE" id="PS50943"/>
    </source>
</evidence>
<dbReference type="CDD" id="cd00093">
    <property type="entry name" value="HTH_XRE"/>
    <property type="match status" value="1"/>
</dbReference>
<dbReference type="InterPro" id="IPR010982">
    <property type="entry name" value="Lambda_DNA-bd_dom_sf"/>
</dbReference>
<dbReference type="GeneID" id="76723888"/>
<dbReference type="PROSITE" id="PS50943">
    <property type="entry name" value="HTH_CROC1"/>
    <property type="match status" value="1"/>
</dbReference>
<reference evidence="2 3" key="2">
    <citation type="journal article" date="2019" name="Sci. Rep.">
        <title>Insight into the biology of Mycobacterium mucogenicum and Mycobacterium neoaurum clade members.</title>
        <authorList>
            <person name="Behra P.R.K."/>
            <person name="Pettersson B.M.F."/>
            <person name="Ramesh M."/>
            <person name="Dasgupta S."/>
            <person name="Kirsebom L.A."/>
        </authorList>
    </citation>
    <scope>NUCLEOTIDE SEQUENCE [LARGE SCALE GENOMIC DNA]</scope>
    <source>
        <strain evidence="2 3">DSM 44124</strain>
    </source>
</reference>
<dbReference type="KEGG" id="mmuc:C1S78_003180"/>
<dbReference type="SUPFAM" id="SSF47413">
    <property type="entry name" value="lambda repressor-like DNA-binding domains"/>
    <property type="match status" value="1"/>
</dbReference>
<dbReference type="InterPro" id="IPR001387">
    <property type="entry name" value="Cro/C1-type_HTH"/>
</dbReference>
<protein>
    <submittedName>
        <fullName evidence="2">Helix-turn-helix transcriptional regulator</fullName>
    </submittedName>
</protein>
<dbReference type="Proteomes" id="UP000309231">
    <property type="component" value="Chromosome"/>
</dbReference>
<dbReference type="EMBL" id="CP062008">
    <property type="protein sequence ID" value="QPG70044.1"/>
    <property type="molecule type" value="Genomic_DNA"/>
</dbReference>